<reference evidence="1 2" key="1">
    <citation type="submission" date="2023-08" db="EMBL/GenBank/DDBJ databases">
        <title>Black Yeasts Isolated from many extreme environments.</title>
        <authorList>
            <person name="Coleine C."/>
            <person name="Stajich J.E."/>
            <person name="Selbmann L."/>
        </authorList>
    </citation>
    <scope>NUCLEOTIDE SEQUENCE [LARGE SCALE GENOMIC DNA]</scope>
    <source>
        <strain evidence="1 2">CCFEE 5935</strain>
    </source>
</reference>
<comment type="caution">
    <text evidence="1">The sequence shown here is derived from an EMBL/GenBank/DDBJ whole genome shotgun (WGS) entry which is preliminary data.</text>
</comment>
<dbReference type="Proteomes" id="UP001337655">
    <property type="component" value="Unassembled WGS sequence"/>
</dbReference>
<evidence type="ECO:0008006" key="3">
    <source>
        <dbReference type="Google" id="ProtNLM"/>
    </source>
</evidence>
<keyword evidence="2" id="KW-1185">Reference proteome</keyword>
<dbReference type="RefSeq" id="XP_064662454.1">
    <property type="nucleotide sequence ID" value="XM_064799699.1"/>
</dbReference>
<accession>A0AAV9PIL9</accession>
<dbReference type="GeneID" id="89923787"/>
<dbReference type="EMBL" id="JAVRRT010000003">
    <property type="protein sequence ID" value="KAK5173759.1"/>
    <property type="molecule type" value="Genomic_DNA"/>
</dbReference>
<proteinExistence type="predicted"/>
<protein>
    <recommendedName>
        <fullName evidence="3">F-box domain-containing protein</fullName>
    </recommendedName>
</protein>
<evidence type="ECO:0000313" key="2">
    <source>
        <dbReference type="Proteomes" id="UP001337655"/>
    </source>
</evidence>
<sequence length="470" mass="53519">MGGPQSLVRLPVELQKEIVDFLRSHKDLRAVSLYVATPKLYREIYLPVASINARLRSCFNLANTNLKYTRFLFVAEVCSESYDHQKQGRHMFDLVHAFPNDALEELHIGTLANVPIDFTIQLFYSQKKLRNYWMHPQSSYTVEPGVTQCLLQSPEEFTRIVKLDLMSGSMSDCHQSSHVLGATPALQELTIVFKNSLRQTSASALNAIFERWTRVDDIDGPRCRLALNKLRLAFVHCSAVGPLLSRVIDISKLAALQLHSCRDTSNLLLEFDQKGMDLSRFVQKSHEHITSTLEPVMTRQTSLTELFIHKWAPRTTNLDCYAETIERCGKSLQILYLEDEPTSYQTRKQQADGEPCSKALHDLCANCPNVEQLAFQPSSNPARSDVLNTNNLSAMRAADLIFSRLRKSCPRFVALHMDVLRRDECTSTYGHEEFSYIRHIRTDSAGNVDAGGRRISTWQLHLEEPQNDIF</sequence>
<evidence type="ECO:0000313" key="1">
    <source>
        <dbReference type="EMBL" id="KAK5173759.1"/>
    </source>
</evidence>
<organism evidence="1 2">
    <name type="scientific">Saxophila tyrrhenica</name>
    <dbReference type="NCBI Taxonomy" id="1690608"/>
    <lineage>
        <taxon>Eukaryota</taxon>
        <taxon>Fungi</taxon>
        <taxon>Dikarya</taxon>
        <taxon>Ascomycota</taxon>
        <taxon>Pezizomycotina</taxon>
        <taxon>Dothideomycetes</taxon>
        <taxon>Dothideomycetidae</taxon>
        <taxon>Mycosphaerellales</taxon>
        <taxon>Extremaceae</taxon>
        <taxon>Saxophila</taxon>
    </lineage>
</organism>
<name>A0AAV9PIL9_9PEZI</name>
<dbReference type="AlphaFoldDB" id="A0AAV9PIL9"/>
<gene>
    <name evidence="1" type="ORF">LTR77_002440</name>
</gene>